<protein>
    <submittedName>
        <fullName evidence="2">Uncharacterized protein</fullName>
    </submittedName>
</protein>
<dbReference type="AlphaFoldDB" id="A0A1U8GFD2"/>
<dbReference type="InterPro" id="IPR031851">
    <property type="entry name" value="DUF4750"/>
</dbReference>
<dbReference type="EMBL" id="AYRZ02000004">
    <property type="protein sequence ID" value="PHT83696.1"/>
    <property type="molecule type" value="Genomic_DNA"/>
</dbReference>
<reference evidence="2 3" key="2">
    <citation type="journal article" date="2017" name="Genome Biol.">
        <title>New reference genome sequences of hot pepper reveal the massive evolution of plant disease-resistance genes by retroduplication.</title>
        <authorList>
            <person name="Kim S."/>
            <person name="Park J."/>
            <person name="Yeom S.I."/>
            <person name="Kim Y.M."/>
            <person name="Seo E."/>
            <person name="Kim K.T."/>
            <person name="Kim M.S."/>
            <person name="Lee J.M."/>
            <person name="Cheong K."/>
            <person name="Shin H.S."/>
            <person name="Kim S.B."/>
            <person name="Han K."/>
            <person name="Lee J."/>
            <person name="Park M."/>
            <person name="Lee H.A."/>
            <person name="Lee H.Y."/>
            <person name="Lee Y."/>
            <person name="Oh S."/>
            <person name="Lee J.H."/>
            <person name="Choi E."/>
            <person name="Choi E."/>
            <person name="Lee S.E."/>
            <person name="Jeon J."/>
            <person name="Kim H."/>
            <person name="Choi G."/>
            <person name="Song H."/>
            <person name="Lee J."/>
            <person name="Lee S.C."/>
            <person name="Kwon J.K."/>
            <person name="Lee H.Y."/>
            <person name="Koo N."/>
            <person name="Hong Y."/>
            <person name="Kim R.W."/>
            <person name="Kang W.H."/>
            <person name="Huh J.H."/>
            <person name="Kang B.C."/>
            <person name="Yang T.J."/>
            <person name="Lee Y.H."/>
            <person name="Bennetzen J.L."/>
            <person name="Choi D."/>
        </authorList>
    </citation>
    <scope>NUCLEOTIDE SEQUENCE [LARGE SCALE GENOMIC DNA]</scope>
    <source>
        <strain evidence="3">cv. CM334</strain>
    </source>
</reference>
<dbReference type="SMR" id="A0A1U8GFD2"/>
<dbReference type="OrthoDB" id="1931171at2759"/>
<keyword evidence="3" id="KW-1185">Reference proteome</keyword>
<evidence type="ECO:0000256" key="1">
    <source>
        <dbReference type="SAM" id="Phobius"/>
    </source>
</evidence>
<evidence type="ECO:0000313" key="3">
    <source>
        <dbReference type="Proteomes" id="UP000222542"/>
    </source>
</evidence>
<accession>A0A1U8GFD2</accession>
<sequence>MESSSSYELNAAVSSWEFLVLFLFRPLLAIAFVLFLLLLGWFFAWKLVLVHVPLVQEIFNLREKPVKLKPEKRGRLTQFYNNLDSQSSASNW</sequence>
<dbReference type="Proteomes" id="UP000222542">
    <property type="component" value="Unassembled WGS sequence"/>
</dbReference>
<name>A0A1U8GFD2_CAPAN</name>
<feature type="transmembrane region" description="Helical" evidence="1">
    <location>
        <begin position="20"/>
        <end position="44"/>
    </location>
</feature>
<dbReference type="Pfam" id="PF15938">
    <property type="entry name" value="DUF4750"/>
    <property type="match status" value="1"/>
</dbReference>
<keyword evidence="1" id="KW-0472">Membrane</keyword>
<dbReference type="Gramene" id="PHT83696">
    <property type="protein sequence ID" value="PHT83696"/>
    <property type="gene ID" value="T459_12139"/>
</dbReference>
<dbReference type="PANTHER" id="PTHR37192:SF2">
    <property type="entry name" value="TRANSMEMBRANE PROTEIN"/>
    <property type="match status" value="1"/>
</dbReference>
<evidence type="ECO:0000313" key="2">
    <source>
        <dbReference type="EMBL" id="PHT83696.1"/>
    </source>
</evidence>
<organism evidence="2 3">
    <name type="scientific">Capsicum annuum</name>
    <name type="common">Capsicum pepper</name>
    <dbReference type="NCBI Taxonomy" id="4072"/>
    <lineage>
        <taxon>Eukaryota</taxon>
        <taxon>Viridiplantae</taxon>
        <taxon>Streptophyta</taxon>
        <taxon>Embryophyta</taxon>
        <taxon>Tracheophyta</taxon>
        <taxon>Spermatophyta</taxon>
        <taxon>Magnoliopsida</taxon>
        <taxon>eudicotyledons</taxon>
        <taxon>Gunneridae</taxon>
        <taxon>Pentapetalae</taxon>
        <taxon>asterids</taxon>
        <taxon>lamiids</taxon>
        <taxon>Solanales</taxon>
        <taxon>Solanaceae</taxon>
        <taxon>Solanoideae</taxon>
        <taxon>Capsiceae</taxon>
        <taxon>Capsicum</taxon>
    </lineage>
</organism>
<gene>
    <name evidence="2" type="ORF">T459_12139</name>
</gene>
<proteinExistence type="predicted"/>
<keyword evidence="1" id="KW-0812">Transmembrane</keyword>
<keyword evidence="1" id="KW-1133">Transmembrane helix</keyword>
<comment type="caution">
    <text evidence="2">The sequence shown here is derived from an EMBL/GenBank/DDBJ whole genome shotgun (WGS) entry which is preliminary data.</text>
</comment>
<reference evidence="2 3" key="1">
    <citation type="journal article" date="2014" name="Nat. Genet.">
        <title>Genome sequence of the hot pepper provides insights into the evolution of pungency in Capsicum species.</title>
        <authorList>
            <person name="Kim S."/>
            <person name="Park M."/>
            <person name="Yeom S.I."/>
            <person name="Kim Y.M."/>
            <person name="Lee J.M."/>
            <person name="Lee H.A."/>
            <person name="Seo E."/>
            <person name="Choi J."/>
            <person name="Cheong K."/>
            <person name="Kim K.T."/>
            <person name="Jung K."/>
            <person name="Lee G.W."/>
            <person name="Oh S.K."/>
            <person name="Bae C."/>
            <person name="Kim S.B."/>
            <person name="Lee H.Y."/>
            <person name="Kim S.Y."/>
            <person name="Kim M.S."/>
            <person name="Kang B.C."/>
            <person name="Jo Y.D."/>
            <person name="Yang H.B."/>
            <person name="Jeong H.J."/>
            <person name="Kang W.H."/>
            <person name="Kwon J.K."/>
            <person name="Shin C."/>
            <person name="Lim J.Y."/>
            <person name="Park J.H."/>
            <person name="Huh J.H."/>
            <person name="Kim J.S."/>
            <person name="Kim B.D."/>
            <person name="Cohen O."/>
            <person name="Paran I."/>
            <person name="Suh M.C."/>
            <person name="Lee S.B."/>
            <person name="Kim Y.K."/>
            <person name="Shin Y."/>
            <person name="Noh S.J."/>
            <person name="Park J."/>
            <person name="Seo Y.S."/>
            <person name="Kwon S.Y."/>
            <person name="Kim H.A."/>
            <person name="Park J.M."/>
            <person name="Kim H.J."/>
            <person name="Choi S.B."/>
            <person name="Bosland P.W."/>
            <person name="Reeves G."/>
            <person name="Jo S.H."/>
            <person name="Lee B.W."/>
            <person name="Cho H.T."/>
            <person name="Choi H.S."/>
            <person name="Lee M.S."/>
            <person name="Yu Y."/>
            <person name="Do Choi Y."/>
            <person name="Park B.S."/>
            <person name="van Deynze A."/>
            <person name="Ashrafi H."/>
            <person name="Hill T."/>
            <person name="Kim W.T."/>
            <person name="Pai H.S."/>
            <person name="Ahn H.K."/>
            <person name="Yeam I."/>
            <person name="Giovannoni J.J."/>
            <person name="Rose J.K."/>
            <person name="Sorensen I."/>
            <person name="Lee S.J."/>
            <person name="Kim R.W."/>
            <person name="Choi I.Y."/>
            <person name="Choi B.S."/>
            <person name="Lim J.S."/>
            <person name="Lee Y.H."/>
            <person name="Choi D."/>
        </authorList>
    </citation>
    <scope>NUCLEOTIDE SEQUENCE [LARGE SCALE GENOMIC DNA]</scope>
    <source>
        <strain evidence="3">cv. CM334</strain>
    </source>
</reference>
<dbReference type="OMA" id="FLISSGW"/>
<dbReference type="PANTHER" id="PTHR37192">
    <property type="entry name" value="TRANSMEMBRANE PROTEIN"/>
    <property type="match status" value="1"/>
</dbReference>